<name>H5SP96_9ZZZZ</name>
<gene>
    <name evidence="6" type="ORF">HGMM_F53F08C25</name>
</gene>
<feature type="transmembrane region" description="Helical" evidence="5">
    <location>
        <begin position="292"/>
        <end position="312"/>
    </location>
</feature>
<organism evidence="6">
    <name type="scientific">uncultured prokaryote</name>
    <dbReference type="NCBI Taxonomy" id="198431"/>
    <lineage>
        <taxon>unclassified sequences</taxon>
        <taxon>environmental samples</taxon>
    </lineage>
</organism>
<evidence type="ECO:0000313" key="6">
    <source>
        <dbReference type="EMBL" id="BAL57988.1"/>
    </source>
</evidence>
<dbReference type="PANTHER" id="PTHR11432">
    <property type="entry name" value="NADH DEHYDROGENASE SUBUNIT 1"/>
    <property type="match status" value="1"/>
</dbReference>
<sequence length="350" mass="39182">MNQIFGILKGIYPAKYLPEVILLILSMVIFSAIILGIIAILVMFFVWWERKVAGHIQSRLGPMRVGGWHGWAQSIADGIKLLLKEDIIPANADRLLFKMAPYIVFTSSFAAFVTVPFTKGFVGADLNIGIFYILAITSLIVVGILMAGWSSSNKWSLYGAMRSAAQIVSYEVPIGLSILVPVMAAGSLSIRDIAEAQSGGIFNWYVFRSPFLFISFFTYYIAAIAEVNRTPFDLPEAESELVAGFHTEYSGMRFAMFFLAEYANMFLVGSIATLLFLGGWNGILPKPLLPEFVNFIIKSLFLVFVMIWLRWTLPRLRVDQLMHVCWKVLVPISFFCLIGHGIWMVLMGQA</sequence>
<dbReference type="EMBL" id="AP011790">
    <property type="protein sequence ID" value="BAL57988.1"/>
    <property type="molecule type" value="Genomic_DNA"/>
</dbReference>
<feature type="transmembrane region" description="Helical" evidence="5">
    <location>
        <begin position="99"/>
        <end position="117"/>
    </location>
</feature>
<feature type="transmembrane region" description="Helical" evidence="5">
    <location>
        <begin position="324"/>
        <end position="346"/>
    </location>
</feature>
<comment type="subcellular location">
    <subcellularLocation>
        <location evidence="1">Membrane</location>
        <topology evidence="1">Multi-pass membrane protein</topology>
    </subcellularLocation>
</comment>
<evidence type="ECO:0000256" key="1">
    <source>
        <dbReference type="ARBA" id="ARBA00004141"/>
    </source>
</evidence>
<keyword evidence="3 5" id="KW-1133">Transmembrane helix</keyword>
<keyword evidence="4 5" id="KW-0472">Membrane</keyword>
<feature type="transmembrane region" description="Helical" evidence="5">
    <location>
        <begin position="170"/>
        <end position="190"/>
    </location>
</feature>
<keyword evidence="2 5" id="KW-0812">Transmembrane</keyword>
<feature type="transmembrane region" description="Helical" evidence="5">
    <location>
        <begin position="262"/>
        <end position="280"/>
    </location>
</feature>
<evidence type="ECO:0000256" key="4">
    <source>
        <dbReference type="ARBA" id="ARBA00023136"/>
    </source>
</evidence>
<dbReference type="GO" id="GO:0003954">
    <property type="term" value="F:NADH dehydrogenase activity"/>
    <property type="evidence" value="ECO:0007669"/>
    <property type="project" value="TreeGrafter"/>
</dbReference>
<dbReference type="GO" id="GO:0009060">
    <property type="term" value="P:aerobic respiration"/>
    <property type="evidence" value="ECO:0007669"/>
    <property type="project" value="TreeGrafter"/>
</dbReference>
<protein>
    <submittedName>
        <fullName evidence="6">NADH dehydrogenase I subunit H</fullName>
    </submittedName>
</protein>
<dbReference type="InterPro" id="IPR001694">
    <property type="entry name" value="NADH_UbQ_OxRdtase_su1/FPO"/>
</dbReference>
<dbReference type="InterPro" id="IPR018086">
    <property type="entry name" value="NADH_UbQ_OxRdtase_su1_CS"/>
</dbReference>
<reference evidence="6" key="2">
    <citation type="journal article" date="2012" name="PLoS ONE">
        <title>A Deeply Branching Thermophilic Bacterium with an Ancient Acetyl-CoA Pathway Dominates a Subsurface Ecosystem.</title>
        <authorList>
            <person name="Takami H."/>
            <person name="Noguchi H."/>
            <person name="Takaki Y."/>
            <person name="Uchiyama I."/>
            <person name="Toyoda A."/>
            <person name="Nishi S."/>
            <person name="Chee G.-J."/>
            <person name="Arai W."/>
            <person name="Nunoura T."/>
            <person name="Itoh T."/>
            <person name="Hattori M."/>
            <person name="Takai K."/>
        </authorList>
    </citation>
    <scope>NUCLEOTIDE SEQUENCE</scope>
</reference>
<dbReference type="HAMAP" id="MF_01350">
    <property type="entry name" value="NDH1_NuoH"/>
    <property type="match status" value="1"/>
</dbReference>
<reference evidence="6" key="1">
    <citation type="journal article" date="2005" name="Environ. Microbiol.">
        <title>Genetic and functional properties of uncultivated thermophilic crenarchaeotes from a subsurface gold mine as revealed by analysis of genome fragments.</title>
        <authorList>
            <person name="Nunoura T."/>
            <person name="Hirayama H."/>
            <person name="Takami H."/>
            <person name="Oida H."/>
            <person name="Nishi S."/>
            <person name="Shimamura S."/>
            <person name="Suzuki Y."/>
            <person name="Inagaki F."/>
            <person name="Takai K."/>
            <person name="Nealson K.H."/>
            <person name="Horikoshi K."/>
        </authorList>
    </citation>
    <scope>NUCLEOTIDE SEQUENCE</scope>
</reference>
<dbReference type="AlphaFoldDB" id="H5SP96"/>
<dbReference type="PROSITE" id="PS00668">
    <property type="entry name" value="COMPLEX1_ND1_2"/>
    <property type="match status" value="1"/>
</dbReference>
<evidence type="ECO:0000256" key="5">
    <source>
        <dbReference type="SAM" id="Phobius"/>
    </source>
</evidence>
<evidence type="ECO:0000256" key="2">
    <source>
        <dbReference type="ARBA" id="ARBA00022692"/>
    </source>
</evidence>
<dbReference type="NCBIfam" id="NF004741">
    <property type="entry name" value="PRK06076.1-2"/>
    <property type="match status" value="1"/>
</dbReference>
<dbReference type="Pfam" id="PF00146">
    <property type="entry name" value="NADHdh"/>
    <property type="match status" value="1"/>
</dbReference>
<dbReference type="GO" id="GO:0016020">
    <property type="term" value="C:membrane"/>
    <property type="evidence" value="ECO:0007669"/>
    <property type="project" value="UniProtKB-SubCell"/>
</dbReference>
<feature type="transmembrane region" description="Helical" evidence="5">
    <location>
        <begin position="202"/>
        <end position="222"/>
    </location>
</feature>
<accession>H5SP96</accession>
<feature type="transmembrane region" description="Helical" evidence="5">
    <location>
        <begin position="129"/>
        <end position="149"/>
    </location>
</feature>
<proteinExistence type="inferred from homology"/>
<evidence type="ECO:0000256" key="3">
    <source>
        <dbReference type="ARBA" id="ARBA00022989"/>
    </source>
</evidence>
<dbReference type="PANTHER" id="PTHR11432:SF3">
    <property type="entry name" value="NADH-UBIQUINONE OXIDOREDUCTASE CHAIN 1"/>
    <property type="match status" value="1"/>
</dbReference>
<feature type="transmembrane region" description="Helical" evidence="5">
    <location>
        <begin position="20"/>
        <end position="48"/>
    </location>
</feature>